<reference evidence="3" key="2">
    <citation type="submission" date="2012-08" db="EMBL/GenBank/DDBJ databases">
        <title>Whole-genome sequence of Nocardiopsis alba strain ATCC BAA-2165 associated with honeybees.</title>
        <authorList>
            <person name="Qiao J."/>
            <person name="Chen L."/>
            <person name="Li Y."/>
            <person name="Wang J."/>
            <person name="Zhang W."/>
            <person name="Chen S."/>
        </authorList>
    </citation>
    <scope>NUCLEOTIDE SEQUENCE [LARGE SCALE GENOMIC DNA]</scope>
    <source>
        <strain evidence="3">ATCC BAA-2165 / BE74</strain>
    </source>
</reference>
<dbReference type="EMBL" id="CP003788">
    <property type="protein sequence ID" value="AFR10777.1"/>
    <property type="molecule type" value="Genomic_DNA"/>
</dbReference>
<evidence type="ECO:0000313" key="2">
    <source>
        <dbReference type="EMBL" id="AFR10777.1"/>
    </source>
</evidence>
<accession>J7LJ96</accession>
<reference evidence="2 3" key="1">
    <citation type="journal article" date="2012" name="J. Bacteriol.">
        <title>Whole-Genome Sequence of Nocardiopsis alba Strain ATCC BAA-2165, Associated with Honeybees.</title>
        <authorList>
            <person name="Qiao J."/>
            <person name="Chen L."/>
            <person name="Li Y."/>
            <person name="Wang J."/>
            <person name="Zhang W."/>
            <person name="Chen S."/>
        </authorList>
    </citation>
    <scope>NUCLEOTIDE SEQUENCE [LARGE SCALE GENOMIC DNA]</scope>
    <source>
        <strain evidence="3">ATCC BAA-2165 / BE74</strain>
    </source>
</reference>
<proteinExistence type="predicted"/>
<protein>
    <submittedName>
        <fullName evidence="2">SnoaL-like domain protein</fullName>
    </submittedName>
</protein>
<dbReference type="HOGENOM" id="CLU_1160134_0_0_11"/>
<dbReference type="CDD" id="cd06990">
    <property type="entry name" value="cupin_DUF861"/>
    <property type="match status" value="1"/>
</dbReference>
<evidence type="ECO:0000313" key="3">
    <source>
        <dbReference type="Proteomes" id="UP000003779"/>
    </source>
</evidence>
<dbReference type="InterPro" id="IPR014710">
    <property type="entry name" value="RmlC-like_jellyroll"/>
</dbReference>
<dbReference type="SUPFAM" id="SSF51182">
    <property type="entry name" value="RmlC-like cupins"/>
    <property type="match status" value="1"/>
</dbReference>
<dbReference type="PATRIC" id="fig|1205910.3.peg.4845"/>
<name>J7LJ96_NOCAA</name>
<dbReference type="Pfam" id="PF12680">
    <property type="entry name" value="SnoaL_2"/>
    <property type="match status" value="1"/>
</dbReference>
<dbReference type="KEGG" id="nal:B005_5127"/>
<dbReference type="STRING" id="1205910.B005_5127"/>
<dbReference type="InterPro" id="IPR011051">
    <property type="entry name" value="RmlC_Cupin_sf"/>
</dbReference>
<dbReference type="Proteomes" id="UP000003779">
    <property type="component" value="Chromosome"/>
</dbReference>
<dbReference type="InterPro" id="IPR037401">
    <property type="entry name" value="SnoaL-like"/>
</dbReference>
<dbReference type="SUPFAM" id="SSF54427">
    <property type="entry name" value="NTF2-like"/>
    <property type="match status" value="1"/>
</dbReference>
<evidence type="ECO:0000259" key="1">
    <source>
        <dbReference type="Pfam" id="PF12680"/>
    </source>
</evidence>
<organism evidence="2 3">
    <name type="scientific">Nocardiopsis alba (strain ATCC BAA-2165 / BE74)</name>
    <dbReference type="NCBI Taxonomy" id="1205910"/>
    <lineage>
        <taxon>Bacteria</taxon>
        <taxon>Bacillati</taxon>
        <taxon>Actinomycetota</taxon>
        <taxon>Actinomycetes</taxon>
        <taxon>Streptosporangiales</taxon>
        <taxon>Nocardiopsidaceae</taxon>
        <taxon>Nocardiopsis</taxon>
    </lineage>
</organism>
<dbReference type="Gene3D" id="2.60.120.10">
    <property type="entry name" value="Jelly Rolls"/>
    <property type="match status" value="1"/>
</dbReference>
<feature type="domain" description="SnoaL-like" evidence="1">
    <location>
        <begin position="24"/>
        <end position="125"/>
    </location>
</feature>
<dbReference type="eggNOG" id="COG1917">
    <property type="taxonomic scope" value="Bacteria"/>
</dbReference>
<sequence>MPYRSSGKGVFPMADTTSGTRFDIEAFRRAVEEGDVRALVSRFADDADMETVDRRTPPSAPTVIQGRDSIEDFIREVYSMDLDHEVLDYVTDGDHAAYTERCTYPDGLTVKSISMLDLSDGEIVHQSMVQAWDEESPESVRIGDFDASDERMEFDHGHSEVVHLGGQNINRLTLEPGWRWSEHLRPDIGTDLCMLTHSLTLMQGTMRFRTSDGVERELKAGQVAFVPPGHDAWVVGDETVVVLDRSMDG</sequence>
<dbReference type="AlphaFoldDB" id="J7LJ96"/>
<dbReference type="InterPro" id="IPR032710">
    <property type="entry name" value="NTF2-like_dom_sf"/>
</dbReference>
<dbReference type="Gene3D" id="3.10.450.50">
    <property type="match status" value="1"/>
</dbReference>
<gene>
    <name evidence="2" type="ordered locus">B005_5127</name>
</gene>